<feature type="non-terminal residue" evidence="1">
    <location>
        <position position="169"/>
    </location>
</feature>
<dbReference type="Proteomes" id="UP000076858">
    <property type="component" value="Unassembled WGS sequence"/>
</dbReference>
<keyword evidence="2" id="KW-1185">Reference proteome</keyword>
<organism evidence="1 2">
    <name type="scientific">Daphnia magna</name>
    <dbReference type="NCBI Taxonomy" id="35525"/>
    <lineage>
        <taxon>Eukaryota</taxon>
        <taxon>Metazoa</taxon>
        <taxon>Ecdysozoa</taxon>
        <taxon>Arthropoda</taxon>
        <taxon>Crustacea</taxon>
        <taxon>Branchiopoda</taxon>
        <taxon>Diplostraca</taxon>
        <taxon>Cladocera</taxon>
        <taxon>Anomopoda</taxon>
        <taxon>Daphniidae</taxon>
        <taxon>Daphnia</taxon>
    </lineage>
</organism>
<comment type="caution">
    <text evidence="1">The sequence shown here is derived from an EMBL/GenBank/DDBJ whole genome shotgun (WGS) entry which is preliminary data.</text>
</comment>
<accession>A0A162C6S1</accession>
<proteinExistence type="predicted"/>
<dbReference type="EMBL" id="LRGB01006687">
    <property type="protein sequence ID" value="KZS01521.1"/>
    <property type="molecule type" value="Genomic_DNA"/>
</dbReference>
<name>A0A162C6S1_9CRUS</name>
<gene>
    <name evidence="1" type="ORF">APZ42_001797</name>
</gene>
<evidence type="ECO:0000313" key="2">
    <source>
        <dbReference type="Proteomes" id="UP000076858"/>
    </source>
</evidence>
<dbReference type="AlphaFoldDB" id="A0A162C6S1"/>
<protein>
    <submittedName>
        <fullName evidence="1">Uncharacterized protein</fullName>
    </submittedName>
</protein>
<feature type="non-terminal residue" evidence="1">
    <location>
        <position position="1"/>
    </location>
</feature>
<reference evidence="1 2" key="1">
    <citation type="submission" date="2016-03" db="EMBL/GenBank/DDBJ databases">
        <title>EvidentialGene: Evidence-directed Construction of Genes on Genomes.</title>
        <authorList>
            <person name="Gilbert D.G."/>
            <person name="Choi J.-H."/>
            <person name="Mockaitis K."/>
            <person name="Colbourne J."/>
            <person name="Pfrender M."/>
        </authorList>
    </citation>
    <scope>NUCLEOTIDE SEQUENCE [LARGE SCALE GENOMIC DNA]</scope>
    <source>
        <strain evidence="1 2">Xinb3</strain>
        <tissue evidence="1">Complete organism</tissue>
    </source>
</reference>
<sequence>RKLAEVRNEGFEFVQGEITDVIDGNVWINRGRADGLTPGVTFIVTDSDVNQVVNAKSKAKVEVVELIGSNGARAKIIEDRAYTPILRGDKIYSSFWQPGAVTEIALVGKMDIDGDGRDDRQRLASLIEQNNAKVVFDLPEGQRLGRQKLSPSTRWLVLGGDVKVRTEEG</sequence>
<evidence type="ECO:0000313" key="1">
    <source>
        <dbReference type="EMBL" id="KZS01521.1"/>
    </source>
</evidence>